<accession>A0A1J5QQZ7</accession>
<sequence length="364" mass="38315">MRLKSYIAPSMAEAMHMVREELGDDAIIVSTQRAAGGKGVRITAALEPTDVDDALGEMLAEANQTPVADVVRAALNEHGLPPRLVERMLNVIHTSGIDEPLQACTYALESGFAFAPLPDHGAPRPFIMVGPPGTGKSMVVAKLAARSALRNRRVGVITTDNIRAGATEQLSAFTRILEIDLVATRGPETLRRAVEQAQGHFDILFIDSPGLNPFKVSDMEYLSSLAEAGNCEPILVLAAGGDPVEAGEIAEAFGAAGATRLLATRLDTTRRLGAILTAADAAPLMFCDVSATPHVVNGISSINAAAMARMMLPEPAAKAKAAAAPPPPPTRAGQWQANTFSAEDLAPGDGDDDYPDKQPWTEAR</sequence>
<feature type="region of interest" description="Disordered" evidence="15">
    <location>
        <begin position="317"/>
        <end position="364"/>
    </location>
</feature>
<name>A0A1J5QQZ7_9ZZZZ</name>
<keyword evidence="11" id="KW-0472">Membrane</keyword>
<comment type="similarity">
    <text evidence="3">Belongs to the GTP-binding SRP family.</text>
</comment>
<evidence type="ECO:0000256" key="10">
    <source>
        <dbReference type="ARBA" id="ARBA00023134"/>
    </source>
</evidence>
<gene>
    <name evidence="18" type="primary">flhF_8</name>
    <name evidence="18" type="ORF">GALL_323200</name>
</gene>
<evidence type="ECO:0000256" key="7">
    <source>
        <dbReference type="ARBA" id="ARBA00022741"/>
    </source>
</evidence>
<reference evidence="18" key="1">
    <citation type="submission" date="2016-10" db="EMBL/GenBank/DDBJ databases">
        <title>Sequence of Gallionella enrichment culture.</title>
        <authorList>
            <person name="Poehlein A."/>
            <person name="Muehling M."/>
            <person name="Daniel R."/>
        </authorList>
    </citation>
    <scope>NUCLEOTIDE SEQUENCE</scope>
</reference>
<dbReference type="EMBL" id="MLJW01000518">
    <property type="protein sequence ID" value="OIQ85824.1"/>
    <property type="molecule type" value="Genomic_DNA"/>
</dbReference>
<keyword evidence="18" id="KW-0969">Cilium</keyword>
<dbReference type="SMART" id="SM00382">
    <property type="entry name" value="AAA"/>
    <property type="match status" value="1"/>
</dbReference>
<keyword evidence="18" id="KW-0282">Flagellum</keyword>
<evidence type="ECO:0000256" key="5">
    <source>
        <dbReference type="ARBA" id="ARBA00022448"/>
    </source>
</evidence>
<proteinExistence type="inferred from homology"/>
<dbReference type="SMART" id="SM00962">
    <property type="entry name" value="SRP54"/>
    <property type="match status" value="1"/>
</dbReference>
<keyword evidence="18" id="KW-0966">Cell projection</keyword>
<dbReference type="GO" id="GO:0005886">
    <property type="term" value="C:plasma membrane"/>
    <property type="evidence" value="ECO:0007669"/>
    <property type="project" value="UniProtKB-SubCell"/>
</dbReference>
<feature type="domain" description="AAA+ ATPase" evidence="16">
    <location>
        <begin position="122"/>
        <end position="272"/>
    </location>
</feature>
<evidence type="ECO:0000256" key="8">
    <source>
        <dbReference type="ARBA" id="ARBA00022795"/>
    </source>
</evidence>
<dbReference type="GO" id="GO:0003924">
    <property type="term" value="F:GTPase activity"/>
    <property type="evidence" value="ECO:0007669"/>
    <property type="project" value="InterPro"/>
</dbReference>
<keyword evidence="10" id="KW-0342">GTP-binding</keyword>
<dbReference type="GO" id="GO:0015031">
    <property type="term" value="P:protein transport"/>
    <property type="evidence" value="ECO:0007669"/>
    <property type="project" value="UniProtKB-KW"/>
</dbReference>
<comment type="subcellular location">
    <subcellularLocation>
        <location evidence="2">Cell membrane</location>
    </subcellularLocation>
    <subcellularLocation>
        <location evidence="1">Endomembrane system</location>
        <topology evidence="1">Peripheral membrane protein</topology>
    </subcellularLocation>
</comment>
<dbReference type="InterPro" id="IPR000897">
    <property type="entry name" value="SRP54_GTPase_dom"/>
</dbReference>
<evidence type="ECO:0000256" key="15">
    <source>
        <dbReference type="SAM" id="MobiDB-lite"/>
    </source>
</evidence>
<evidence type="ECO:0000313" key="18">
    <source>
        <dbReference type="EMBL" id="OIQ85824.1"/>
    </source>
</evidence>
<organism evidence="18">
    <name type="scientific">mine drainage metagenome</name>
    <dbReference type="NCBI Taxonomy" id="410659"/>
    <lineage>
        <taxon>unclassified sequences</taxon>
        <taxon>metagenomes</taxon>
        <taxon>ecological metagenomes</taxon>
    </lineage>
</organism>
<dbReference type="PANTHER" id="PTHR43134:SF3">
    <property type="entry name" value="FLAGELLAR BIOSYNTHESIS PROTEIN FLHF"/>
    <property type="match status" value="1"/>
</dbReference>
<dbReference type="GO" id="GO:0005525">
    <property type="term" value="F:GTP binding"/>
    <property type="evidence" value="ECO:0007669"/>
    <property type="project" value="UniProtKB-KW"/>
</dbReference>
<evidence type="ECO:0000256" key="13">
    <source>
        <dbReference type="ARBA" id="ARBA00025337"/>
    </source>
</evidence>
<comment type="caution">
    <text evidence="18">The sequence shown here is derived from an EMBL/GenBank/DDBJ whole genome shotgun (WGS) entry which is preliminary data.</text>
</comment>
<evidence type="ECO:0000256" key="12">
    <source>
        <dbReference type="ARBA" id="ARBA00023225"/>
    </source>
</evidence>
<evidence type="ECO:0000256" key="1">
    <source>
        <dbReference type="ARBA" id="ARBA00004184"/>
    </source>
</evidence>
<dbReference type="GO" id="GO:0044781">
    <property type="term" value="P:bacterial-type flagellum organization"/>
    <property type="evidence" value="ECO:0007669"/>
    <property type="project" value="UniProtKB-KW"/>
</dbReference>
<evidence type="ECO:0000256" key="2">
    <source>
        <dbReference type="ARBA" id="ARBA00004236"/>
    </source>
</evidence>
<dbReference type="SUPFAM" id="SSF52540">
    <property type="entry name" value="P-loop containing nucleoside triphosphate hydrolases"/>
    <property type="match status" value="1"/>
</dbReference>
<dbReference type="GO" id="GO:0006614">
    <property type="term" value="P:SRP-dependent cotranslational protein targeting to membrane"/>
    <property type="evidence" value="ECO:0007669"/>
    <property type="project" value="InterPro"/>
</dbReference>
<keyword evidence="5" id="KW-0813">Transport</keyword>
<keyword evidence="6" id="KW-1003">Cell membrane</keyword>
<dbReference type="InterPro" id="IPR003593">
    <property type="entry name" value="AAA+_ATPase"/>
</dbReference>
<dbReference type="Pfam" id="PF00448">
    <property type="entry name" value="SRP54"/>
    <property type="match status" value="1"/>
</dbReference>
<dbReference type="InterPro" id="IPR027417">
    <property type="entry name" value="P-loop_NTPase"/>
</dbReference>
<evidence type="ECO:0000256" key="11">
    <source>
        <dbReference type="ARBA" id="ARBA00023136"/>
    </source>
</evidence>
<dbReference type="GO" id="GO:0005047">
    <property type="term" value="F:signal recognition particle binding"/>
    <property type="evidence" value="ECO:0007669"/>
    <property type="project" value="TreeGrafter"/>
</dbReference>
<feature type="domain" description="SRP54-type proteins GTP-binding" evidence="17">
    <location>
        <begin position="123"/>
        <end position="313"/>
    </location>
</feature>
<dbReference type="PANTHER" id="PTHR43134">
    <property type="entry name" value="SIGNAL RECOGNITION PARTICLE RECEPTOR SUBUNIT ALPHA"/>
    <property type="match status" value="1"/>
</dbReference>
<keyword evidence="8" id="KW-1005">Bacterial flagellum biogenesis</keyword>
<evidence type="ECO:0000256" key="14">
    <source>
        <dbReference type="ARBA" id="ARBA00030866"/>
    </source>
</evidence>
<evidence type="ECO:0000256" key="4">
    <source>
        <dbReference type="ARBA" id="ARBA00014919"/>
    </source>
</evidence>
<evidence type="ECO:0000256" key="9">
    <source>
        <dbReference type="ARBA" id="ARBA00022927"/>
    </source>
</evidence>
<keyword evidence="9" id="KW-0653">Protein transport</keyword>
<evidence type="ECO:0000259" key="17">
    <source>
        <dbReference type="SMART" id="SM00962"/>
    </source>
</evidence>
<keyword evidence="12" id="KW-1006">Bacterial flagellum protein export</keyword>
<dbReference type="GO" id="GO:0012505">
    <property type="term" value="C:endomembrane system"/>
    <property type="evidence" value="ECO:0007669"/>
    <property type="project" value="UniProtKB-SubCell"/>
</dbReference>
<dbReference type="CDD" id="cd17873">
    <property type="entry name" value="FlhF"/>
    <property type="match status" value="1"/>
</dbReference>
<protein>
    <recommendedName>
        <fullName evidence="4">Flagellar biosynthesis protein FlhF</fullName>
    </recommendedName>
    <alternativeName>
        <fullName evidence="14">Flagella-associated GTP-binding protein</fullName>
    </alternativeName>
</protein>
<keyword evidence="7" id="KW-0547">Nucleotide-binding</keyword>
<dbReference type="Gene3D" id="3.40.50.300">
    <property type="entry name" value="P-loop containing nucleotide triphosphate hydrolases"/>
    <property type="match status" value="1"/>
</dbReference>
<comment type="function">
    <text evidence="13">Necessary for flagellar biosynthesis. May be involved in translocation of the flagellum.</text>
</comment>
<dbReference type="AlphaFoldDB" id="A0A1J5QQZ7"/>
<dbReference type="InterPro" id="IPR047040">
    <property type="entry name" value="FlhF__GTPase_dom"/>
</dbReference>
<evidence type="ECO:0000256" key="3">
    <source>
        <dbReference type="ARBA" id="ARBA00008531"/>
    </source>
</evidence>
<evidence type="ECO:0000259" key="16">
    <source>
        <dbReference type="SMART" id="SM00382"/>
    </source>
</evidence>
<evidence type="ECO:0000256" key="6">
    <source>
        <dbReference type="ARBA" id="ARBA00022475"/>
    </source>
</evidence>